<keyword evidence="5" id="KW-1133">Transmembrane helix</keyword>
<feature type="transmembrane region" description="Helical" evidence="5">
    <location>
        <begin position="181"/>
        <end position="200"/>
    </location>
</feature>
<feature type="transmembrane region" description="Helical" evidence="5">
    <location>
        <begin position="298"/>
        <end position="322"/>
    </location>
</feature>
<evidence type="ECO:0000313" key="7">
    <source>
        <dbReference type="EMBL" id="KAJ8442702.1"/>
    </source>
</evidence>
<evidence type="ECO:0000256" key="4">
    <source>
        <dbReference type="PROSITE-ProRule" id="PRU00914"/>
    </source>
</evidence>
<dbReference type="GO" id="GO:0008168">
    <property type="term" value="F:methyltransferase activity"/>
    <property type="evidence" value="ECO:0007669"/>
    <property type="project" value="UniProtKB-KW"/>
</dbReference>
<name>A0A9Q1KG96_9CARY</name>
<dbReference type="CDD" id="cd02440">
    <property type="entry name" value="AdoMet_MTases"/>
    <property type="match status" value="1"/>
</dbReference>
<comment type="caution">
    <text evidence="7">The sequence shown here is derived from an EMBL/GenBank/DDBJ whole genome shotgun (WGS) entry which is preliminary data.</text>
</comment>
<organism evidence="7 8">
    <name type="scientific">Carnegiea gigantea</name>
    <dbReference type="NCBI Taxonomy" id="171969"/>
    <lineage>
        <taxon>Eukaryota</taxon>
        <taxon>Viridiplantae</taxon>
        <taxon>Streptophyta</taxon>
        <taxon>Embryophyta</taxon>
        <taxon>Tracheophyta</taxon>
        <taxon>Spermatophyta</taxon>
        <taxon>Magnoliopsida</taxon>
        <taxon>eudicotyledons</taxon>
        <taxon>Gunneridae</taxon>
        <taxon>Pentapetalae</taxon>
        <taxon>Caryophyllales</taxon>
        <taxon>Cactineae</taxon>
        <taxon>Cactaceae</taxon>
        <taxon>Cactoideae</taxon>
        <taxon>Echinocereeae</taxon>
        <taxon>Carnegiea</taxon>
    </lineage>
</organism>
<evidence type="ECO:0000256" key="3">
    <source>
        <dbReference type="ARBA" id="ARBA00022691"/>
    </source>
</evidence>
<accession>A0A9Q1KG96</accession>
<keyword evidence="8" id="KW-1185">Reference proteome</keyword>
<evidence type="ECO:0000256" key="2">
    <source>
        <dbReference type="ARBA" id="ARBA00022679"/>
    </source>
</evidence>
<dbReference type="InterPro" id="IPR029063">
    <property type="entry name" value="SAM-dependent_MTases_sf"/>
</dbReference>
<dbReference type="PROSITE" id="PS51581">
    <property type="entry name" value="SAM_GTMT"/>
    <property type="match status" value="1"/>
</dbReference>
<evidence type="ECO:0000256" key="1">
    <source>
        <dbReference type="ARBA" id="ARBA00022603"/>
    </source>
</evidence>
<dbReference type="Proteomes" id="UP001153076">
    <property type="component" value="Unassembled WGS sequence"/>
</dbReference>
<keyword evidence="3 4" id="KW-0949">S-adenosyl-L-methionine</keyword>
<dbReference type="PANTHER" id="PTHR43591:SF81">
    <property type="entry name" value="MAGNESIUM PROTOPORPHYRIN IX METHYLTRANSFERASE, CHLOROPLASTIC-RELATED"/>
    <property type="match status" value="1"/>
</dbReference>
<proteinExistence type="inferred from homology"/>
<reference evidence="7" key="1">
    <citation type="submission" date="2022-04" db="EMBL/GenBank/DDBJ databases">
        <title>Carnegiea gigantea Genome sequencing and assembly v2.</title>
        <authorList>
            <person name="Copetti D."/>
            <person name="Sanderson M.J."/>
            <person name="Burquez A."/>
            <person name="Wojciechowski M.F."/>
        </authorList>
    </citation>
    <scope>NUCLEOTIDE SEQUENCE</scope>
    <source>
        <strain evidence="7">SGP5-SGP5p</strain>
        <tissue evidence="7">Aerial part</tissue>
    </source>
</reference>
<evidence type="ECO:0000313" key="8">
    <source>
        <dbReference type="Proteomes" id="UP001153076"/>
    </source>
</evidence>
<sequence length="327" mass="36701">MRSVEEAEPTKGVAELYDRSSSVTEDILGDHLHTGIYFVDGSSHQEEETAFASLPRPDLIRIIRAAQVRTIDEALRFAAVPDDPRRSPKQIVDVGCGFGGTSKYVAKKYGATCHGITLSPVQAQKAQALAAAEGLANKVFFQVADALEQPFPDGQFELVWSLECGEHIHDKRKVFFSTFSFSYFLLLVAAPGATIIILTWCHRDLSPSEESLKPEEKKLLKKICDAYYHPIAFRSCCCRRGVAAPGATIIILTCCHRDFSPSEESLKPEEKKLLKKICDAYYLKTCSPTTYVQLCESFFLQVHIFIFQALLYWSCYILPLFLNYHPL</sequence>
<feature type="region of interest" description="SAM motif II" evidence="4">
    <location>
        <begin position="154"/>
        <end position="162"/>
    </location>
</feature>
<gene>
    <name evidence="7" type="ORF">Cgig2_001795</name>
</gene>
<feature type="domain" description="Methyltransferase" evidence="6">
    <location>
        <begin position="91"/>
        <end position="173"/>
    </location>
</feature>
<feature type="region of interest" description="SAM motif III" evidence="4">
    <location>
        <begin position="188"/>
        <end position="197"/>
    </location>
</feature>
<keyword evidence="5" id="KW-0812">Transmembrane</keyword>
<dbReference type="Gene3D" id="3.40.50.150">
    <property type="entry name" value="Vaccinia Virus protein VP39"/>
    <property type="match status" value="1"/>
</dbReference>
<dbReference type="PANTHER" id="PTHR43591">
    <property type="entry name" value="METHYLTRANSFERASE"/>
    <property type="match status" value="1"/>
</dbReference>
<dbReference type="EMBL" id="JAKOGI010000136">
    <property type="protein sequence ID" value="KAJ8442702.1"/>
    <property type="molecule type" value="Genomic_DNA"/>
</dbReference>
<dbReference type="SUPFAM" id="SSF53335">
    <property type="entry name" value="S-adenosyl-L-methionine-dependent methyltransferases"/>
    <property type="match status" value="1"/>
</dbReference>
<dbReference type="Pfam" id="PF13649">
    <property type="entry name" value="Methyltransf_25"/>
    <property type="match status" value="1"/>
</dbReference>
<dbReference type="OrthoDB" id="1724574at2759"/>
<feature type="region of interest" description="SAM motif I" evidence="4">
    <location>
        <begin position="91"/>
        <end position="100"/>
    </location>
</feature>
<keyword evidence="1 4" id="KW-0489">Methyltransferase</keyword>
<comment type="similarity">
    <text evidence="4">Belongs to the class I-like SAM-binding methyltransferase superfamily. gTMT family.</text>
</comment>
<evidence type="ECO:0000259" key="6">
    <source>
        <dbReference type="Pfam" id="PF13649"/>
    </source>
</evidence>
<dbReference type="AlphaFoldDB" id="A0A9Q1KG96"/>
<dbReference type="GO" id="GO:0032259">
    <property type="term" value="P:methylation"/>
    <property type="evidence" value="ECO:0007669"/>
    <property type="project" value="UniProtKB-UniRule"/>
</dbReference>
<evidence type="ECO:0000256" key="5">
    <source>
        <dbReference type="SAM" id="Phobius"/>
    </source>
</evidence>
<dbReference type="InterPro" id="IPR041698">
    <property type="entry name" value="Methyltransf_25"/>
</dbReference>
<keyword evidence="5" id="KW-0472">Membrane</keyword>
<dbReference type="InterPro" id="IPR025774">
    <property type="entry name" value="PiNMT-like"/>
</dbReference>
<keyword evidence="2 4" id="KW-0808">Transferase</keyword>
<protein>
    <recommendedName>
        <fullName evidence="6">Methyltransferase domain-containing protein</fullName>
    </recommendedName>
</protein>